<proteinExistence type="predicted"/>
<dbReference type="Gene3D" id="1.25.40.20">
    <property type="entry name" value="Ankyrin repeat-containing domain"/>
    <property type="match status" value="1"/>
</dbReference>
<keyword evidence="5" id="KW-1185">Reference proteome</keyword>
<accession>A0A552WPA9</accession>
<feature type="repeat" description="ANK" evidence="3">
    <location>
        <begin position="78"/>
        <end position="107"/>
    </location>
</feature>
<protein>
    <submittedName>
        <fullName evidence="4">Ankyrin repeat domain-containing protein</fullName>
    </submittedName>
</protein>
<evidence type="ECO:0000313" key="5">
    <source>
        <dbReference type="Proteomes" id="UP000318693"/>
    </source>
</evidence>
<dbReference type="SMART" id="SM00248">
    <property type="entry name" value="ANK"/>
    <property type="match status" value="2"/>
</dbReference>
<dbReference type="SUPFAM" id="SSF48403">
    <property type="entry name" value="Ankyrin repeat"/>
    <property type="match status" value="1"/>
</dbReference>
<keyword evidence="1" id="KW-0677">Repeat</keyword>
<dbReference type="EMBL" id="VJXR01000040">
    <property type="protein sequence ID" value="TRW44600.1"/>
    <property type="molecule type" value="Genomic_DNA"/>
</dbReference>
<dbReference type="InterPro" id="IPR036770">
    <property type="entry name" value="Ankyrin_rpt-contain_sf"/>
</dbReference>
<gene>
    <name evidence="4" type="ORF">FJ693_12965</name>
</gene>
<dbReference type="PROSITE" id="PS50088">
    <property type="entry name" value="ANK_REPEAT"/>
    <property type="match status" value="2"/>
</dbReference>
<evidence type="ECO:0000256" key="2">
    <source>
        <dbReference type="ARBA" id="ARBA00023043"/>
    </source>
</evidence>
<organism evidence="4 5">
    <name type="scientific">Georgenia yuyongxinii</name>
    <dbReference type="NCBI Taxonomy" id="2589797"/>
    <lineage>
        <taxon>Bacteria</taxon>
        <taxon>Bacillati</taxon>
        <taxon>Actinomycetota</taxon>
        <taxon>Actinomycetes</taxon>
        <taxon>Micrococcales</taxon>
        <taxon>Bogoriellaceae</taxon>
        <taxon>Georgenia</taxon>
    </lineage>
</organism>
<evidence type="ECO:0000313" key="4">
    <source>
        <dbReference type="EMBL" id="TRW44600.1"/>
    </source>
</evidence>
<feature type="repeat" description="ANK" evidence="3">
    <location>
        <begin position="45"/>
        <end position="77"/>
    </location>
</feature>
<dbReference type="AlphaFoldDB" id="A0A552WPA9"/>
<sequence length="141" mass="14644">MSTPGPDDAAIEFAHRLFDLAREGGTAELVSAVDAGVPVNLTDAKGDTLLILAAYRQQAATVQALLARGADVERLNDRGQNALTCAVFKQDPEIAKLLLDAGADPDAGFPSARATAQFFNLPEMAALLAGDGRAPDDPVLS</sequence>
<comment type="caution">
    <text evidence="4">The sequence shown here is derived from an EMBL/GenBank/DDBJ whole genome shotgun (WGS) entry which is preliminary data.</text>
</comment>
<dbReference type="PROSITE" id="PS50297">
    <property type="entry name" value="ANK_REP_REGION"/>
    <property type="match status" value="2"/>
</dbReference>
<name>A0A552WPA9_9MICO</name>
<dbReference type="Pfam" id="PF12796">
    <property type="entry name" value="Ank_2"/>
    <property type="match status" value="1"/>
</dbReference>
<evidence type="ECO:0000256" key="1">
    <source>
        <dbReference type="ARBA" id="ARBA00022737"/>
    </source>
</evidence>
<dbReference type="Proteomes" id="UP000318693">
    <property type="component" value="Unassembled WGS sequence"/>
</dbReference>
<evidence type="ECO:0000256" key="3">
    <source>
        <dbReference type="PROSITE-ProRule" id="PRU00023"/>
    </source>
</evidence>
<reference evidence="4 5" key="1">
    <citation type="submission" date="2019-07" db="EMBL/GenBank/DDBJ databases">
        <title>Georgenia wutianyii sp. nov. and Georgenia *** sp. nov. isolated from plateau pika (Ochotona curzoniae) in the Qinghai-Tibet plateau of China.</title>
        <authorList>
            <person name="Tian Z."/>
        </authorList>
    </citation>
    <scope>NUCLEOTIDE SEQUENCE [LARGE SCALE GENOMIC DNA]</scope>
    <source>
        <strain evidence="4 5">Z446</strain>
    </source>
</reference>
<dbReference type="InterPro" id="IPR002110">
    <property type="entry name" value="Ankyrin_rpt"/>
</dbReference>
<dbReference type="RefSeq" id="WP_143418934.1">
    <property type="nucleotide sequence ID" value="NZ_VJXR01000040.1"/>
</dbReference>
<dbReference type="PANTHER" id="PTHR24171">
    <property type="entry name" value="ANKYRIN REPEAT DOMAIN-CONTAINING PROTEIN 39-RELATED"/>
    <property type="match status" value="1"/>
</dbReference>
<keyword evidence="2 3" id="KW-0040">ANK repeat</keyword>